<name>A0A9E8K090_MACNP</name>
<protein>
    <submittedName>
        <fullName evidence="2">Type I crustin</fullName>
    </submittedName>
</protein>
<dbReference type="SUPFAM" id="SSF57256">
    <property type="entry name" value="Elafin-like"/>
    <property type="match status" value="1"/>
</dbReference>
<reference evidence="2" key="1">
    <citation type="submission" date="2021-12" db="EMBL/GenBank/DDBJ databases">
        <authorList>
            <person name="Jiang H."/>
        </authorList>
    </citation>
    <scope>NUCLEOTIDE SEQUENCE</scope>
</reference>
<feature type="signal peptide" evidence="1">
    <location>
        <begin position="1"/>
        <end position="21"/>
    </location>
</feature>
<proteinExistence type="evidence at transcript level"/>
<keyword evidence="1" id="KW-0732">Signal</keyword>
<dbReference type="RefSeq" id="XP_064087801.1">
    <property type="nucleotide sequence ID" value="XM_064231731.1"/>
</dbReference>
<dbReference type="KEGG" id="mnz:135202369"/>
<dbReference type="GeneID" id="135202369"/>
<sequence>MVRLLIALLLTTALMARESHACLYTCLTPSNEKYCCDSNLDRVIPPEIHPGTCPITRPECPDVRTRVETPKLCPHDGLCDKTSKCCYDICLEHHVCKPVLNVPIIFPEGP</sequence>
<dbReference type="InterPro" id="IPR036645">
    <property type="entry name" value="Elafin-like_sf"/>
</dbReference>
<evidence type="ECO:0000313" key="2">
    <source>
        <dbReference type="EMBL" id="UZS59091.1"/>
    </source>
</evidence>
<dbReference type="AlphaFoldDB" id="A0A9E8K090"/>
<accession>A0A9E8K090</accession>
<dbReference type="EMBL" id="OM032597">
    <property type="protein sequence ID" value="UZS59091.1"/>
    <property type="molecule type" value="mRNA"/>
</dbReference>
<feature type="chain" id="PRO_5038540897" evidence="1">
    <location>
        <begin position="22"/>
        <end position="110"/>
    </location>
</feature>
<organism evidence="2">
    <name type="scientific">Macrobrachium nipponense</name>
    <name type="common">Oriental river shrimp</name>
    <name type="synonym">Palaemon nipponensis</name>
    <dbReference type="NCBI Taxonomy" id="159736"/>
    <lineage>
        <taxon>Eukaryota</taxon>
        <taxon>Metazoa</taxon>
        <taxon>Ecdysozoa</taxon>
        <taxon>Arthropoda</taxon>
        <taxon>Crustacea</taxon>
        <taxon>Multicrustacea</taxon>
        <taxon>Malacostraca</taxon>
        <taxon>Eumalacostraca</taxon>
        <taxon>Eucarida</taxon>
        <taxon>Decapoda</taxon>
        <taxon>Pleocyemata</taxon>
        <taxon>Caridea</taxon>
        <taxon>Palaemonoidea</taxon>
        <taxon>Palaemonidae</taxon>
        <taxon>Macrobrachium</taxon>
    </lineage>
</organism>
<evidence type="ECO:0000256" key="1">
    <source>
        <dbReference type="SAM" id="SignalP"/>
    </source>
</evidence>